<dbReference type="RefSeq" id="WP_092121841.1">
    <property type="nucleotide sequence ID" value="NZ_FMXO01000013.1"/>
</dbReference>
<name>A0A1G6DS11_9BACT</name>
<evidence type="ECO:0000313" key="2">
    <source>
        <dbReference type="Proteomes" id="UP000198771"/>
    </source>
</evidence>
<dbReference type="EMBL" id="FMXO01000013">
    <property type="protein sequence ID" value="SDB47882.1"/>
    <property type="molecule type" value="Genomic_DNA"/>
</dbReference>
<dbReference type="Proteomes" id="UP000198771">
    <property type="component" value="Unassembled WGS sequence"/>
</dbReference>
<gene>
    <name evidence="1" type="ORF">SAMN05660653_02352</name>
</gene>
<organism evidence="1 2">
    <name type="scientific">Desulfonatronum thiosulfatophilum</name>
    <dbReference type="NCBI Taxonomy" id="617002"/>
    <lineage>
        <taxon>Bacteria</taxon>
        <taxon>Pseudomonadati</taxon>
        <taxon>Thermodesulfobacteriota</taxon>
        <taxon>Desulfovibrionia</taxon>
        <taxon>Desulfovibrionales</taxon>
        <taxon>Desulfonatronaceae</taxon>
        <taxon>Desulfonatronum</taxon>
    </lineage>
</organism>
<reference evidence="1 2" key="1">
    <citation type="submission" date="2016-10" db="EMBL/GenBank/DDBJ databases">
        <authorList>
            <person name="de Groot N.N."/>
        </authorList>
    </citation>
    <scope>NUCLEOTIDE SEQUENCE [LARGE SCALE GENOMIC DNA]</scope>
    <source>
        <strain evidence="1 2">ASO4-2</strain>
    </source>
</reference>
<sequence>MAYHFEHSAPISMDEHVKILGDDELLDFWEESQYLDGFLQENEIQITQTMGNCERLILQELQLRFCQREQPQRVNAVR</sequence>
<dbReference type="OrthoDB" id="5471717at2"/>
<protein>
    <submittedName>
        <fullName evidence="1">Uncharacterized protein</fullName>
    </submittedName>
</protein>
<keyword evidence="2" id="KW-1185">Reference proteome</keyword>
<proteinExistence type="predicted"/>
<accession>A0A1G6DS11</accession>
<evidence type="ECO:0000313" key="1">
    <source>
        <dbReference type="EMBL" id="SDB47882.1"/>
    </source>
</evidence>
<dbReference type="AlphaFoldDB" id="A0A1G6DS11"/>